<proteinExistence type="predicted"/>
<sequence length="231" mass="26550">MPECPELRDISLHELPCGIPLIMMTWLGDTLLPQKAPFVELIDTSDNYVTIQKVEDKWQRVICNDGVVCTFGRPAEAIKFKLRVTPGGRLVFIADTNRVLEINIHTKALGCYEEYWNDSQTWMLLQTYKIGPSITKSCILQEMMDAAASDDQVTGRCQLMMLFVRWGMTIEELEEIVDLMYSSKRNANTIFEERGCERRQQIVELVMAGKSTDEIQDILRLMYGNDSLIPW</sequence>
<dbReference type="OrthoDB" id="95408at2759"/>
<evidence type="ECO:0000313" key="1">
    <source>
        <dbReference type="EMBL" id="TDH74422.1"/>
    </source>
</evidence>
<dbReference type="AlphaFoldDB" id="A0A976IMD0"/>
<dbReference type="Proteomes" id="UP000294530">
    <property type="component" value="Unassembled WGS sequence"/>
</dbReference>
<accession>A0A976IMD0</accession>
<gene>
    <name evidence="1" type="ORF">CCR75_001485</name>
</gene>
<reference evidence="1 2" key="1">
    <citation type="journal article" date="2021" name="Genome Biol.">
        <title>AFLAP: assembly-free linkage analysis pipeline using k-mers from genome sequencing data.</title>
        <authorList>
            <person name="Fletcher K."/>
            <person name="Zhang L."/>
            <person name="Gil J."/>
            <person name="Han R."/>
            <person name="Cavanaugh K."/>
            <person name="Michelmore R."/>
        </authorList>
    </citation>
    <scope>NUCLEOTIDE SEQUENCE [LARGE SCALE GENOMIC DNA]</scope>
    <source>
        <strain evidence="1 2">SF5</strain>
    </source>
</reference>
<protein>
    <submittedName>
        <fullName evidence="1">Uncharacterized protein</fullName>
    </submittedName>
</protein>
<organism evidence="1 2">
    <name type="scientific">Bremia lactucae</name>
    <name type="common">Lettuce downy mildew</name>
    <dbReference type="NCBI Taxonomy" id="4779"/>
    <lineage>
        <taxon>Eukaryota</taxon>
        <taxon>Sar</taxon>
        <taxon>Stramenopiles</taxon>
        <taxon>Oomycota</taxon>
        <taxon>Peronosporomycetes</taxon>
        <taxon>Peronosporales</taxon>
        <taxon>Peronosporaceae</taxon>
        <taxon>Bremia</taxon>
    </lineage>
</organism>
<keyword evidence="2" id="KW-1185">Reference proteome</keyword>
<dbReference type="RefSeq" id="XP_067823920.1">
    <property type="nucleotide sequence ID" value="XM_067959588.1"/>
</dbReference>
<evidence type="ECO:0000313" key="2">
    <source>
        <dbReference type="Proteomes" id="UP000294530"/>
    </source>
</evidence>
<dbReference type="KEGG" id="blac:94345259"/>
<comment type="caution">
    <text evidence="1">The sequence shown here is derived from an EMBL/GenBank/DDBJ whole genome shotgun (WGS) entry which is preliminary data.</text>
</comment>
<name>A0A976IMD0_BRELC</name>
<dbReference type="GeneID" id="94345259"/>
<dbReference type="EMBL" id="SHOA02000011">
    <property type="protein sequence ID" value="TDH74422.1"/>
    <property type="molecule type" value="Genomic_DNA"/>
</dbReference>